<evidence type="ECO:0000313" key="3">
    <source>
        <dbReference type="EMBL" id="SGZ20610.1"/>
    </source>
</evidence>
<dbReference type="STRING" id="80854.MVIS_1263"/>
<dbReference type="EMBL" id="FPLD01000030">
    <property type="protein sequence ID" value="SGY87852.1"/>
    <property type="molecule type" value="Genomic_DNA"/>
</dbReference>
<reference evidence="2 4" key="2">
    <citation type="submission" date="2016-11" db="EMBL/GenBank/DDBJ databases">
        <authorList>
            <person name="Klemetsen T."/>
        </authorList>
    </citation>
    <scope>NUCLEOTIDE SEQUENCE [LARGE SCALE GENOMIC DNA]</scope>
    <source>
        <strain evidence="2">MT 2528</strain>
    </source>
</reference>
<dbReference type="Proteomes" id="UP000183794">
    <property type="component" value="Unassembled WGS sequence"/>
</dbReference>
<proteinExistence type="predicted"/>
<gene>
    <name evidence="2" type="ORF">MT2528_3938</name>
    <name evidence="1" type="ORF">NVI5450_0800</name>
    <name evidence="3" type="ORF">NVI5450_4899</name>
</gene>
<dbReference type="GeneID" id="61294577"/>
<organism evidence="3 5">
    <name type="scientific">Moritella viscosa</name>
    <dbReference type="NCBI Taxonomy" id="80854"/>
    <lineage>
        <taxon>Bacteria</taxon>
        <taxon>Pseudomonadati</taxon>
        <taxon>Pseudomonadota</taxon>
        <taxon>Gammaproteobacteria</taxon>
        <taxon>Alteromonadales</taxon>
        <taxon>Moritellaceae</taxon>
        <taxon>Moritella</taxon>
    </lineage>
</organism>
<evidence type="ECO:0000313" key="4">
    <source>
        <dbReference type="Proteomes" id="UP000182660"/>
    </source>
</evidence>
<reference evidence="3 5" key="1">
    <citation type="submission" date="2016-11" db="EMBL/GenBank/DDBJ databases">
        <authorList>
            <person name="Jaros S."/>
            <person name="Januszkiewicz K."/>
            <person name="Wedrychowicz H."/>
        </authorList>
    </citation>
    <scope>NUCLEOTIDE SEQUENCE [LARGE SCALE GENOMIC DNA]</scope>
    <source>
        <strain evidence="3">NVI 5450</strain>
    </source>
</reference>
<dbReference type="PATRIC" id="fig|80854.5.peg.1340"/>
<dbReference type="AlphaFoldDB" id="A0A090K636"/>
<dbReference type="RefSeq" id="WP_045109604.1">
    <property type="nucleotide sequence ID" value="NZ_CAWQZC010000136.1"/>
</dbReference>
<dbReference type="Proteomes" id="UP000182660">
    <property type="component" value="Unassembled WGS sequence"/>
</dbReference>
<dbReference type="OrthoDB" id="6104125at2"/>
<name>A0A090K636_9GAMM</name>
<evidence type="ECO:0000313" key="2">
    <source>
        <dbReference type="EMBL" id="SGY99915.1"/>
    </source>
</evidence>
<protein>
    <submittedName>
        <fullName evidence="3">Prophage PSPPH06, putative tail tube protein</fullName>
    </submittedName>
</protein>
<evidence type="ECO:0000313" key="5">
    <source>
        <dbReference type="Proteomes" id="UP000183794"/>
    </source>
</evidence>
<keyword evidence="4" id="KW-1185">Reference proteome</keyword>
<dbReference type="InterPro" id="IPR019708">
    <property type="entry name" value="Phage_HP1_Orf24"/>
</dbReference>
<dbReference type="Pfam" id="PF10772">
    <property type="entry name" value="Phage_HP1_Orf24"/>
    <property type="match status" value="1"/>
</dbReference>
<dbReference type="KEGG" id="mvs:MVIS_1263"/>
<dbReference type="HOGENOM" id="CLU_146706_0_0_6"/>
<evidence type="ECO:0000313" key="1">
    <source>
        <dbReference type="EMBL" id="SGY87852.1"/>
    </source>
</evidence>
<dbReference type="EMBL" id="FPLD01000171">
    <property type="protein sequence ID" value="SGZ20610.1"/>
    <property type="molecule type" value="Genomic_DNA"/>
</dbReference>
<sequence>MSVKALGGKDFDIFIGDKMVHVIEASVKITDGRKAKKVRGITKGYIDGPVDAEVTIKLDHENFLILQDVAKTAGSWKGIEPFDISFLAEVAAGTKNIEAFGVLPQLDEILNIKAEGGEEDTTTIKGPVTSTDFIKINGIPYLTAEEVRDL</sequence>
<dbReference type="EMBL" id="FPLJ01000086">
    <property type="protein sequence ID" value="SGY99915.1"/>
    <property type="molecule type" value="Genomic_DNA"/>
</dbReference>
<accession>A0A090K636</accession>
<dbReference type="KEGG" id="mvs:MVIS_2011"/>